<dbReference type="KEGG" id="bman:114248459"/>
<dbReference type="Pfam" id="PF02892">
    <property type="entry name" value="zf-BED"/>
    <property type="match status" value="1"/>
</dbReference>
<sequence length="275" mass="31454">MDRVHSVNSDEESDRTDFESDVENINISSAEKTSRRTSQAWKYFGILDEAKCLARCNLCLSVMSFRTSVSNLMKHVKTKHPFAHSQMKKEIANSEKRSSYTGINNMLKEQKHETTDEDGIKKIFVSTDGKVYEIETEQGDEFSQQGQINATNENEEIKSMMEQITGSPMKKRKRPKHEYIYADVEPKKYRTEYSRNYDASENKIVLQTPEVMDPLDHLAKYLISILKDLPKSVSSELQLKFVQLAVEAQVKCEKDKDVVKIKIPDSVAPDAGDEA</sequence>
<evidence type="ECO:0000259" key="6">
    <source>
        <dbReference type="PROSITE" id="PS50808"/>
    </source>
</evidence>
<name>A0A6J2K996_BOMMA</name>
<feature type="region of interest" description="Disordered" evidence="5">
    <location>
        <begin position="1"/>
        <end position="20"/>
    </location>
</feature>
<dbReference type="OrthoDB" id="1607513at2759"/>
<dbReference type="AlphaFoldDB" id="A0A6J2K996"/>
<evidence type="ECO:0000256" key="5">
    <source>
        <dbReference type="SAM" id="MobiDB-lite"/>
    </source>
</evidence>
<gene>
    <name evidence="8" type="primary">LOC114248459</name>
</gene>
<dbReference type="SMART" id="SM00614">
    <property type="entry name" value="ZnF_BED"/>
    <property type="match status" value="1"/>
</dbReference>
<evidence type="ECO:0000313" key="8">
    <source>
        <dbReference type="RefSeq" id="XP_028037502.1"/>
    </source>
</evidence>
<keyword evidence="3" id="KW-0862">Zinc</keyword>
<keyword evidence="2 4" id="KW-0863">Zinc-finger</keyword>
<evidence type="ECO:0000313" key="7">
    <source>
        <dbReference type="Proteomes" id="UP000504629"/>
    </source>
</evidence>
<reference evidence="8" key="1">
    <citation type="submission" date="2025-08" db="UniProtKB">
        <authorList>
            <consortium name="RefSeq"/>
        </authorList>
    </citation>
    <scope>IDENTIFICATION</scope>
    <source>
        <tissue evidence="8">Silk gland</tissue>
    </source>
</reference>
<dbReference type="PROSITE" id="PS50808">
    <property type="entry name" value="ZF_BED"/>
    <property type="match status" value="1"/>
</dbReference>
<dbReference type="GeneID" id="114248459"/>
<dbReference type="Proteomes" id="UP000504629">
    <property type="component" value="Unplaced"/>
</dbReference>
<dbReference type="GO" id="GO:0008270">
    <property type="term" value="F:zinc ion binding"/>
    <property type="evidence" value="ECO:0007669"/>
    <property type="project" value="UniProtKB-KW"/>
</dbReference>
<dbReference type="GO" id="GO:0003677">
    <property type="term" value="F:DNA binding"/>
    <property type="evidence" value="ECO:0007669"/>
    <property type="project" value="InterPro"/>
</dbReference>
<dbReference type="InterPro" id="IPR036236">
    <property type="entry name" value="Znf_C2H2_sf"/>
</dbReference>
<feature type="domain" description="BED-type" evidence="6">
    <location>
        <begin position="35"/>
        <end position="87"/>
    </location>
</feature>
<proteinExistence type="predicted"/>
<keyword evidence="7" id="KW-1185">Reference proteome</keyword>
<evidence type="ECO:0000256" key="3">
    <source>
        <dbReference type="ARBA" id="ARBA00022833"/>
    </source>
</evidence>
<feature type="compositionally biased region" description="Acidic residues" evidence="5">
    <location>
        <begin position="9"/>
        <end position="20"/>
    </location>
</feature>
<dbReference type="InterPro" id="IPR003656">
    <property type="entry name" value="Znf_BED"/>
</dbReference>
<evidence type="ECO:0000256" key="1">
    <source>
        <dbReference type="ARBA" id="ARBA00022723"/>
    </source>
</evidence>
<organism evidence="7 8">
    <name type="scientific">Bombyx mandarina</name>
    <name type="common">Wild silk moth</name>
    <name type="synonym">Wild silkworm</name>
    <dbReference type="NCBI Taxonomy" id="7092"/>
    <lineage>
        <taxon>Eukaryota</taxon>
        <taxon>Metazoa</taxon>
        <taxon>Ecdysozoa</taxon>
        <taxon>Arthropoda</taxon>
        <taxon>Hexapoda</taxon>
        <taxon>Insecta</taxon>
        <taxon>Pterygota</taxon>
        <taxon>Neoptera</taxon>
        <taxon>Endopterygota</taxon>
        <taxon>Lepidoptera</taxon>
        <taxon>Glossata</taxon>
        <taxon>Ditrysia</taxon>
        <taxon>Bombycoidea</taxon>
        <taxon>Bombycidae</taxon>
        <taxon>Bombycinae</taxon>
        <taxon>Bombyx</taxon>
    </lineage>
</organism>
<dbReference type="SUPFAM" id="SSF57667">
    <property type="entry name" value="beta-beta-alpha zinc fingers"/>
    <property type="match status" value="1"/>
</dbReference>
<evidence type="ECO:0000256" key="4">
    <source>
        <dbReference type="PROSITE-ProRule" id="PRU00027"/>
    </source>
</evidence>
<evidence type="ECO:0000256" key="2">
    <source>
        <dbReference type="ARBA" id="ARBA00022771"/>
    </source>
</evidence>
<protein>
    <submittedName>
        <fullName evidence="8">Uncharacterized protein LOC114248459 isoform X1</fullName>
    </submittedName>
</protein>
<keyword evidence="1" id="KW-0479">Metal-binding</keyword>
<dbReference type="RefSeq" id="XP_028037502.1">
    <property type="nucleotide sequence ID" value="XM_028181701.1"/>
</dbReference>
<accession>A0A6J2K996</accession>